<dbReference type="AlphaFoldDB" id="A0A1F7WJN2"/>
<dbReference type="EMBL" id="MGFJ01000014">
    <property type="protein sequence ID" value="OGM02777.1"/>
    <property type="molecule type" value="Genomic_DNA"/>
</dbReference>
<proteinExistence type="predicted"/>
<dbReference type="STRING" id="1802471.A2115_01720"/>
<sequence length="137" mass="16730">MRLLAKAEMKKKIKPKIIEEVGFDFHWAEEKVWKLNVPVEGMDIGKLAWHFDIPFWWTENGYYDFKPIWVINEPDKYPERVKRVMSSNLKYPLDIMYWKDRWLLLDVLHRLVKAKMLGFKKVKVRKIPRKFIPLIEK</sequence>
<evidence type="ECO:0000313" key="2">
    <source>
        <dbReference type="Proteomes" id="UP000176198"/>
    </source>
</evidence>
<accession>A0A1F7WJN2</accession>
<protein>
    <recommendedName>
        <fullName evidence="3">ParB/Sulfiredoxin domain-containing protein</fullName>
    </recommendedName>
</protein>
<reference evidence="1 2" key="1">
    <citation type="journal article" date="2016" name="Nat. Commun.">
        <title>Thousands of microbial genomes shed light on interconnected biogeochemical processes in an aquifer system.</title>
        <authorList>
            <person name="Anantharaman K."/>
            <person name="Brown C.T."/>
            <person name="Hug L.A."/>
            <person name="Sharon I."/>
            <person name="Castelle C.J."/>
            <person name="Probst A.J."/>
            <person name="Thomas B.C."/>
            <person name="Singh A."/>
            <person name="Wilkins M.J."/>
            <person name="Karaoz U."/>
            <person name="Brodie E.L."/>
            <person name="Williams K.H."/>
            <person name="Hubbard S.S."/>
            <person name="Banfield J.F."/>
        </authorList>
    </citation>
    <scope>NUCLEOTIDE SEQUENCE [LARGE SCALE GENOMIC DNA]</scope>
</reference>
<dbReference type="Proteomes" id="UP000176198">
    <property type="component" value="Unassembled WGS sequence"/>
</dbReference>
<evidence type="ECO:0008006" key="3">
    <source>
        <dbReference type="Google" id="ProtNLM"/>
    </source>
</evidence>
<comment type="caution">
    <text evidence="1">The sequence shown here is derived from an EMBL/GenBank/DDBJ whole genome shotgun (WGS) entry which is preliminary data.</text>
</comment>
<name>A0A1F7WJN2_9BACT</name>
<organism evidence="1 2">
    <name type="scientific">Candidatus Woesebacteria bacterium GWA1_41_8</name>
    <dbReference type="NCBI Taxonomy" id="1802471"/>
    <lineage>
        <taxon>Bacteria</taxon>
        <taxon>Candidatus Woeseibacteriota</taxon>
    </lineage>
</organism>
<evidence type="ECO:0000313" key="1">
    <source>
        <dbReference type="EMBL" id="OGM02777.1"/>
    </source>
</evidence>
<gene>
    <name evidence="1" type="ORF">A2115_01720</name>
</gene>